<name>A0A328D1F7_9ASTE</name>
<dbReference type="EMBL" id="NQVE01000200">
    <property type="protein sequence ID" value="RAL39597.1"/>
    <property type="molecule type" value="Genomic_DNA"/>
</dbReference>
<sequence length="348" mass="38246">MATRCLWCGLMLQVPPHAQSVACPGCKTVIHLPRRSATLSYGGGGGYRPFPAYQTQRPSYLPVAPPQVMMQQNRRRRAVLCGITYQGHKKSLKGSVNNVSSIRQLLVSVLGFPPSSILVLTENERDPSRIPTKANIRESMNWLVRGCQPGDSLVFYYSGHASQVIDRDGDEVDGIDESICPLDYETEGKILDDEINAKLVRPLTHGVTLHAIMDTCFSGTSLDLPFVCRMNSREGYMKWEDHRNPYSSIYKGTSGGTAISISACDDDQNSADTTAFTGSAIGALTYNFIKALNEKPKLTYGQLLVSLQNLIAQIQEEPFSDGTSAPPPQVPQLSSSERFDIHSKIMTL</sequence>
<dbReference type="Proteomes" id="UP000249390">
    <property type="component" value="Unassembled WGS sequence"/>
</dbReference>
<dbReference type="Gene3D" id="3.40.50.12660">
    <property type="match status" value="1"/>
</dbReference>
<dbReference type="GO" id="GO:0004197">
    <property type="term" value="F:cysteine-type endopeptidase activity"/>
    <property type="evidence" value="ECO:0007669"/>
    <property type="project" value="InterPro"/>
</dbReference>
<keyword evidence="2" id="KW-0732">Signal</keyword>
<dbReference type="InterPro" id="IPR029030">
    <property type="entry name" value="Caspase-like_dom_sf"/>
</dbReference>
<evidence type="ECO:0000259" key="3">
    <source>
        <dbReference type="Pfam" id="PF00656"/>
    </source>
</evidence>
<dbReference type="Pfam" id="PF00656">
    <property type="entry name" value="Peptidase_C14"/>
    <property type="match status" value="1"/>
</dbReference>
<feature type="signal peptide" evidence="2">
    <location>
        <begin position="1"/>
        <end position="20"/>
    </location>
</feature>
<evidence type="ECO:0000256" key="2">
    <source>
        <dbReference type="SAM" id="SignalP"/>
    </source>
</evidence>
<evidence type="ECO:0000313" key="4">
    <source>
        <dbReference type="EMBL" id="RAL39597.1"/>
    </source>
</evidence>
<reference evidence="4 5" key="1">
    <citation type="submission" date="2018-06" db="EMBL/GenBank/DDBJ databases">
        <title>The Genome of Cuscuta australis (Dodder) Provides Insight into the Evolution of Plant Parasitism.</title>
        <authorList>
            <person name="Liu H."/>
        </authorList>
    </citation>
    <scope>NUCLEOTIDE SEQUENCE [LARGE SCALE GENOMIC DNA]</scope>
    <source>
        <strain evidence="5">cv. Yunnan</strain>
        <tissue evidence="4">Vines</tissue>
    </source>
</reference>
<comment type="caution">
    <text evidence="4">The sequence shown here is derived from an EMBL/GenBank/DDBJ whole genome shotgun (WGS) entry which is preliminary data.</text>
</comment>
<protein>
    <recommendedName>
        <fullName evidence="3">Peptidase C14 caspase domain-containing protein</fullName>
    </recommendedName>
</protein>
<proteinExistence type="inferred from homology"/>
<gene>
    <name evidence="4" type="ORF">DM860_003130</name>
</gene>
<feature type="chain" id="PRO_5016430789" description="Peptidase C14 caspase domain-containing protein" evidence="2">
    <location>
        <begin position="21"/>
        <end position="348"/>
    </location>
</feature>
<feature type="domain" description="Peptidase C14 caspase" evidence="3">
    <location>
        <begin position="75"/>
        <end position="336"/>
    </location>
</feature>
<dbReference type="AlphaFoldDB" id="A0A328D1F7"/>
<comment type="similarity">
    <text evidence="1">Belongs to the peptidase C14B family.</text>
</comment>
<evidence type="ECO:0000256" key="1">
    <source>
        <dbReference type="ARBA" id="ARBA00009005"/>
    </source>
</evidence>
<dbReference type="InterPro" id="IPR050452">
    <property type="entry name" value="Metacaspase"/>
</dbReference>
<organism evidence="4 5">
    <name type="scientific">Cuscuta australis</name>
    <dbReference type="NCBI Taxonomy" id="267555"/>
    <lineage>
        <taxon>Eukaryota</taxon>
        <taxon>Viridiplantae</taxon>
        <taxon>Streptophyta</taxon>
        <taxon>Embryophyta</taxon>
        <taxon>Tracheophyta</taxon>
        <taxon>Spermatophyta</taxon>
        <taxon>Magnoliopsida</taxon>
        <taxon>eudicotyledons</taxon>
        <taxon>Gunneridae</taxon>
        <taxon>Pentapetalae</taxon>
        <taxon>asterids</taxon>
        <taxon>lamiids</taxon>
        <taxon>Solanales</taxon>
        <taxon>Convolvulaceae</taxon>
        <taxon>Cuscuteae</taxon>
        <taxon>Cuscuta</taxon>
        <taxon>Cuscuta subgen. Grammica</taxon>
        <taxon>Cuscuta sect. Cleistogrammica</taxon>
    </lineage>
</organism>
<dbReference type="PANTHER" id="PTHR48104">
    <property type="entry name" value="METACASPASE-4"/>
    <property type="match status" value="1"/>
</dbReference>
<accession>A0A328D1F7</accession>
<dbReference type="PANTHER" id="PTHR48104:SF17">
    <property type="entry name" value="METACASPASE-3"/>
    <property type="match status" value="1"/>
</dbReference>
<dbReference type="InterPro" id="IPR011600">
    <property type="entry name" value="Pept_C14_caspase"/>
</dbReference>
<dbReference type="GO" id="GO:0006508">
    <property type="term" value="P:proteolysis"/>
    <property type="evidence" value="ECO:0007669"/>
    <property type="project" value="InterPro"/>
</dbReference>
<keyword evidence="5" id="KW-1185">Reference proteome</keyword>
<evidence type="ECO:0000313" key="5">
    <source>
        <dbReference type="Proteomes" id="UP000249390"/>
    </source>
</evidence>
<dbReference type="GO" id="GO:0005737">
    <property type="term" value="C:cytoplasm"/>
    <property type="evidence" value="ECO:0007669"/>
    <property type="project" value="TreeGrafter"/>
</dbReference>
<dbReference type="SUPFAM" id="SSF52129">
    <property type="entry name" value="Caspase-like"/>
    <property type="match status" value="1"/>
</dbReference>